<dbReference type="EMBL" id="MHRK01000009">
    <property type="protein sequence ID" value="OHA24507.1"/>
    <property type="molecule type" value="Genomic_DNA"/>
</dbReference>
<gene>
    <name evidence="1" type="ORF">A3C72_00980</name>
</gene>
<comment type="caution">
    <text evidence="1">The sequence shown here is derived from an EMBL/GenBank/DDBJ whole genome shotgun (WGS) entry which is preliminary data.</text>
</comment>
<dbReference type="InterPro" id="IPR036097">
    <property type="entry name" value="HisK_dim/P_sf"/>
</dbReference>
<evidence type="ECO:0000313" key="2">
    <source>
        <dbReference type="Proteomes" id="UP000177130"/>
    </source>
</evidence>
<dbReference type="SUPFAM" id="SSF47384">
    <property type="entry name" value="Homodimeric domain of signal transducing histidine kinase"/>
    <property type="match status" value="1"/>
</dbReference>
<sequence>METKDNNLKLPQIDRKLAHDIRNSLAVIKMDSETALLTENLASDVKKILRQIGIEVDNINKMFD</sequence>
<accession>A0A1G2MKV9</accession>
<dbReference type="AlphaFoldDB" id="A0A1G2MKV9"/>
<evidence type="ECO:0000313" key="1">
    <source>
        <dbReference type="EMBL" id="OHA24507.1"/>
    </source>
</evidence>
<dbReference type="GO" id="GO:0000155">
    <property type="term" value="F:phosphorelay sensor kinase activity"/>
    <property type="evidence" value="ECO:0007669"/>
    <property type="project" value="InterPro"/>
</dbReference>
<reference evidence="1 2" key="1">
    <citation type="journal article" date="2016" name="Nat. Commun.">
        <title>Thousands of microbial genomes shed light on interconnected biogeochemical processes in an aquifer system.</title>
        <authorList>
            <person name="Anantharaman K."/>
            <person name="Brown C.T."/>
            <person name="Hug L.A."/>
            <person name="Sharon I."/>
            <person name="Castelle C.J."/>
            <person name="Probst A.J."/>
            <person name="Thomas B.C."/>
            <person name="Singh A."/>
            <person name="Wilkins M.J."/>
            <person name="Karaoz U."/>
            <person name="Brodie E.L."/>
            <person name="Williams K.H."/>
            <person name="Hubbard S.S."/>
            <person name="Banfield J.F."/>
        </authorList>
    </citation>
    <scope>NUCLEOTIDE SEQUENCE [LARGE SCALE GENOMIC DNA]</scope>
</reference>
<dbReference type="Proteomes" id="UP000177130">
    <property type="component" value="Unassembled WGS sequence"/>
</dbReference>
<proteinExistence type="predicted"/>
<organism evidence="1 2">
    <name type="scientific">Candidatus Taylorbacteria bacterium RIFCSPHIGHO2_02_FULL_43_32b</name>
    <dbReference type="NCBI Taxonomy" id="1802306"/>
    <lineage>
        <taxon>Bacteria</taxon>
        <taxon>Candidatus Tayloriibacteriota</taxon>
    </lineage>
</organism>
<name>A0A1G2MKV9_9BACT</name>
<protein>
    <submittedName>
        <fullName evidence="1">Uncharacterized protein</fullName>
    </submittedName>
</protein>